<dbReference type="EMBL" id="FQUT01000004">
    <property type="protein sequence ID" value="SHF47639.1"/>
    <property type="molecule type" value="Genomic_DNA"/>
</dbReference>
<protein>
    <submittedName>
        <fullName evidence="1">Uncharacterized protein</fullName>
    </submittedName>
</protein>
<evidence type="ECO:0000313" key="1">
    <source>
        <dbReference type="EMBL" id="SHF47639.1"/>
    </source>
</evidence>
<reference evidence="2" key="1">
    <citation type="submission" date="2016-11" db="EMBL/GenBank/DDBJ databases">
        <authorList>
            <person name="Varghese N."/>
            <person name="Submissions S."/>
        </authorList>
    </citation>
    <scope>NUCLEOTIDE SEQUENCE [LARGE SCALE GENOMIC DNA]</scope>
    <source>
        <strain evidence="2">DSM 27619</strain>
    </source>
</reference>
<organism evidence="1 2">
    <name type="scientific">Chryseobacterium arachidis</name>
    <dbReference type="NCBI Taxonomy" id="1416778"/>
    <lineage>
        <taxon>Bacteria</taxon>
        <taxon>Pseudomonadati</taxon>
        <taxon>Bacteroidota</taxon>
        <taxon>Flavobacteriia</taxon>
        <taxon>Flavobacteriales</taxon>
        <taxon>Weeksellaceae</taxon>
        <taxon>Chryseobacterium group</taxon>
        <taxon>Chryseobacterium</taxon>
    </lineage>
</organism>
<dbReference type="AlphaFoldDB" id="A0A1M5BYT1"/>
<proteinExistence type="predicted"/>
<dbReference type="Proteomes" id="UP000184518">
    <property type="component" value="Unassembled WGS sequence"/>
</dbReference>
<dbReference type="RefSeq" id="WP_072956727.1">
    <property type="nucleotide sequence ID" value="NZ_FQUT01000004.1"/>
</dbReference>
<accession>A0A1M5BYT1</accession>
<evidence type="ECO:0000313" key="2">
    <source>
        <dbReference type="Proteomes" id="UP000184518"/>
    </source>
</evidence>
<keyword evidence="2" id="KW-1185">Reference proteome</keyword>
<sequence length="133" mass="15109">MNKIKISVAIEQTEAILIFTISLYNFSEKTITSSISDDSGGFTRRTVNLYDENQNKVARGVNYLSPIKYTENLITLEVGGSAQFVIKAKLEEISNSLFLDFKGVNFNVVKNKTYYFQIEYLDSASEMIPFHIN</sequence>
<name>A0A1M5BYT1_9FLAO</name>
<dbReference type="OrthoDB" id="1255483at2"/>
<dbReference type="STRING" id="1416778.SAMN05443633_104340"/>
<gene>
    <name evidence="1" type="ORF">SAMN05443633_104340</name>
</gene>